<dbReference type="InterPro" id="IPR000843">
    <property type="entry name" value="HTH_LacI"/>
</dbReference>
<dbReference type="Gene3D" id="3.40.50.2300">
    <property type="match status" value="2"/>
</dbReference>
<gene>
    <name evidence="6" type="ORF">AB4Y30_07510</name>
</gene>
<proteinExistence type="predicted"/>
<dbReference type="InterPro" id="IPR010982">
    <property type="entry name" value="Lambda_DNA-bd_dom_sf"/>
</dbReference>
<dbReference type="InterPro" id="IPR046335">
    <property type="entry name" value="LacI/GalR-like_sensor"/>
</dbReference>
<dbReference type="PANTHER" id="PTHR30146:SF95">
    <property type="entry name" value="RIBOSE OPERON REPRESSOR"/>
    <property type="match status" value="1"/>
</dbReference>
<evidence type="ECO:0000259" key="5">
    <source>
        <dbReference type="PROSITE" id="PS50932"/>
    </source>
</evidence>
<reference evidence="6" key="1">
    <citation type="submission" date="2024-07" db="EMBL/GenBank/DDBJ databases">
        <title>Halotolerant mesophilic bacterium Ornithinibacillus sp. 4-3, sp. nov., isolated from soil.</title>
        <authorList>
            <person name="Sidarenka A.V."/>
            <person name="Guliayeva D.E."/>
            <person name="Leanovich S.I."/>
            <person name="Hileuskaya K.S."/>
            <person name="Akhremchuk A.E."/>
            <person name="Sikolenko M.A."/>
            <person name="Valentovich L.N."/>
        </authorList>
    </citation>
    <scope>NUCLEOTIDE SEQUENCE</scope>
    <source>
        <strain evidence="6">4-3</strain>
    </source>
</reference>
<dbReference type="RefSeq" id="WP_368654863.1">
    <property type="nucleotide sequence ID" value="NZ_CP162599.1"/>
</dbReference>
<dbReference type="PANTHER" id="PTHR30146">
    <property type="entry name" value="LACI-RELATED TRANSCRIPTIONAL REPRESSOR"/>
    <property type="match status" value="1"/>
</dbReference>
<dbReference type="Gene3D" id="1.10.260.40">
    <property type="entry name" value="lambda repressor-like DNA-binding domains"/>
    <property type="match status" value="1"/>
</dbReference>
<keyword evidence="4" id="KW-0804">Transcription</keyword>
<dbReference type="EMBL" id="CP162599">
    <property type="protein sequence ID" value="XDK34186.1"/>
    <property type="molecule type" value="Genomic_DNA"/>
</dbReference>
<name>A0AB39HP89_9BACI</name>
<evidence type="ECO:0000256" key="1">
    <source>
        <dbReference type="ARBA" id="ARBA00022491"/>
    </source>
</evidence>
<dbReference type="Pfam" id="PF00356">
    <property type="entry name" value="LacI"/>
    <property type="match status" value="1"/>
</dbReference>
<dbReference type="PROSITE" id="PS50932">
    <property type="entry name" value="HTH_LACI_2"/>
    <property type="match status" value="1"/>
</dbReference>
<keyword evidence="1" id="KW-0678">Repressor</keyword>
<dbReference type="Pfam" id="PF13377">
    <property type="entry name" value="Peripla_BP_3"/>
    <property type="match status" value="1"/>
</dbReference>
<dbReference type="SMART" id="SM00354">
    <property type="entry name" value="HTH_LACI"/>
    <property type="match status" value="1"/>
</dbReference>
<keyword evidence="2" id="KW-0805">Transcription regulation</keyword>
<dbReference type="CDD" id="cd01392">
    <property type="entry name" value="HTH_LacI"/>
    <property type="match status" value="1"/>
</dbReference>
<organism evidence="6">
    <name type="scientific">Ornithinibacillus sp. 4-3</name>
    <dbReference type="NCBI Taxonomy" id="3231488"/>
    <lineage>
        <taxon>Bacteria</taxon>
        <taxon>Bacillati</taxon>
        <taxon>Bacillota</taxon>
        <taxon>Bacilli</taxon>
        <taxon>Bacillales</taxon>
        <taxon>Bacillaceae</taxon>
        <taxon>Ornithinibacillus</taxon>
    </lineage>
</organism>
<accession>A0AB39HP89</accession>
<sequence length="343" mass="37796">MKDRHIKSKRKKVNAAEVARLAGVSQSTVSRVFTPNSSKPVSESLQRRVLDSAKQLGYRPNALARGLITNKTNMIGLVMGDIENPFFSGILEKLTGSLKNKGFNILFVHTKEGLLQEEEISQFLEYNVDGVIVTDALLSSNVVGQLSNNQIPVVLLYRDIEGSPCHFVGCDNYSAGREIGKYLFNQGHRKLAYMTGHEDSSTSRDRQEGFCAFLHEKGVAPVIEAGGYSYKAGYQAALRLLSNNRDLDALFCADDIMAVGVIDAVETLGISIPKELSIVGFDDIPMASWNPYALTTWKVPVDELIELAISILLKEINGENEEIMRVLLPGTFVERKSALPKSQ</sequence>
<keyword evidence="3 6" id="KW-0238">DNA-binding</keyword>
<dbReference type="InterPro" id="IPR028082">
    <property type="entry name" value="Peripla_BP_I"/>
</dbReference>
<dbReference type="SUPFAM" id="SSF53822">
    <property type="entry name" value="Periplasmic binding protein-like I"/>
    <property type="match status" value="1"/>
</dbReference>
<evidence type="ECO:0000256" key="2">
    <source>
        <dbReference type="ARBA" id="ARBA00023015"/>
    </source>
</evidence>
<feature type="domain" description="HTH lacI-type" evidence="5">
    <location>
        <begin position="13"/>
        <end position="69"/>
    </location>
</feature>
<evidence type="ECO:0000313" key="6">
    <source>
        <dbReference type="EMBL" id="XDK34186.1"/>
    </source>
</evidence>
<dbReference type="GO" id="GO:0003700">
    <property type="term" value="F:DNA-binding transcription factor activity"/>
    <property type="evidence" value="ECO:0007669"/>
    <property type="project" value="TreeGrafter"/>
</dbReference>
<protein>
    <submittedName>
        <fullName evidence="6">LacI family DNA-binding transcriptional regulator</fullName>
    </submittedName>
</protein>
<dbReference type="AlphaFoldDB" id="A0AB39HP89"/>
<dbReference type="CDD" id="cd06278">
    <property type="entry name" value="PBP1_LacI-like"/>
    <property type="match status" value="1"/>
</dbReference>
<dbReference type="GO" id="GO:0000976">
    <property type="term" value="F:transcription cis-regulatory region binding"/>
    <property type="evidence" value="ECO:0007669"/>
    <property type="project" value="TreeGrafter"/>
</dbReference>
<evidence type="ECO:0000256" key="4">
    <source>
        <dbReference type="ARBA" id="ARBA00023163"/>
    </source>
</evidence>
<dbReference type="SUPFAM" id="SSF47413">
    <property type="entry name" value="lambda repressor-like DNA-binding domains"/>
    <property type="match status" value="1"/>
</dbReference>
<evidence type="ECO:0000256" key="3">
    <source>
        <dbReference type="ARBA" id="ARBA00023125"/>
    </source>
</evidence>